<dbReference type="InterPro" id="IPR013098">
    <property type="entry name" value="Ig_I-set"/>
</dbReference>
<feature type="domain" description="Ig-like" evidence="4">
    <location>
        <begin position="266"/>
        <end position="355"/>
    </location>
</feature>
<dbReference type="EMBL" id="CAJNOR010010011">
    <property type="protein sequence ID" value="CAF1650348.1"/>
    <property type="molecule type" value="Genomic_DNA"/>
</dbReference>
<gene>
    <name evidence="5" type="ORF">XAT740_LOCUS54850</name>
</gene>
<feature type="domain" description="Ig-like" evidence="4">
    <location>
        <begin position="931"/>
        <end position="1022"/>
    </location>
</feature>
<dbReference type="Pfam" id="PF07679">
    <property type="entry name" value="I-set"/>
    <property type="match status" value="11"/>
</dbReference>
<dbReference type="Proteomes" id="UP000663828">
    <property type="component" value="Unassembled WGS sequence"/>
</dbReference>
<dbReference type="InterPro" id="IPR003599">
    <property type="entry name" value="Ig_sub"/>
</dbReference>
<evidence type="ECO:0000313" key="5">
    <source>
        <dbReference type="EMBL" id="CAF1650348.1"/>
    </source>
</evidence>
<feature type="domain" description="Ig-like" evidence="4">
    <location>
        <begin position="360"/>
        <end position="451"/>
    </location>
</feature>
<dbReference type="InterPro" id="IPR003598">
    <property type="entry name" value="Ig_sub2"/>
</dbReference>
<dbReference type="InterPro" id="IPR036179">
    <property type="entry name" value="Ig-like_dom_sf"/>
</dbReference>
<evidence type="ECO:0000256" key="2">
    <source>
        <dbReference type="ARBA" id="ARBA00023319"/>
    </source>
</evidence>
<feature type="domain" description="Ig-like" evidence="4">
    <location>
        <begin position="652"/>
        <end position="742"/>
    </location>
</feature>
<evidence type="ECO:0000256" key="1">
    <source>
        <dbReference type="ARBA" id="ARBA00022737"/>
    </source>
</evidence>
<protein>
    <recommendedName>
        <fullName evidence="4">Ig-like domain-containing protein</fullName>
    </recommendedName>
</protein>
<dbReference type="PANTHER" id="PTHR13817">
    <property type="entry name" value="TITIN"/>
    <property type="match status" value="1"/>
</dbReference>
<feature type="domain" description="Ig-like" evidence="4">
    <location>
        <begin position="457"/>
        <end position="551"/>
    </location>
</feature>
<evidence type="ECO:0000256" key="3">
    <source>
        <dbReference type="ARBA" id="ARBA00038352"/>
    </source>
</evidence>
<dbReference type="FunFam" id="2.60.40.10:FF:000107">
    <property type="entry name" value="Myosin, light chain kinase a"/>
    <property type="match status" value="4"/>
</dbReference>
<proteinExistence type="inferred from homology"/>
<keyword evidence="1" id="KW-0677">Repeat</keyword>
<feature type="domain" description="Ig-like" evidence="4">
    <location>
        <begin position="556"/>
        <end position="647"/>
    </location>
</feature>
<dbReference type="SUPFAM" id="SSF48726">
    <property type="entry name" value="Immunoglobulin"/>
    <property type="match status" value="12"/>
</dbReference>
<dbReference type="SMART" id="SM00409">
    <property type="entry name" value="IG"/>
    <property type="match status" value="10"/>
</dbReference>
<dbReference type="AlphaFoldDB" id="A0A816EHN9"/>
<dbReference type="InterPro" id="IPR013783">
    <property type="entry name" value="Ig-like_fold"/>
</dbReference>
<dbReference type="Gene3D" id="2.60.40.10">
    <property type="entry name" value="Immunoglobulins"/>
    <property type="match status" value="11"/>
</dbReference>
<sequence length="1082" mass="116794">TAVFETKIDGYPTPKVTWLLNGKPLTPKDGAQVELNAATGDAKLSIPKVDLQQHAGVVTCKLENAHGSQEETARLDILAAPLITSQLPKQEETVSGKDVTLRVVVRGAPRPEATWYFNDAPVSAENATYDEEKSEYQLTIKQPSVSTADGTYRVVLKNDLGETESTPCVLIVLEPVKVTKIAPAAESVDLKVGEPFELSFDVDGKEAPKVQLTKDGKEVKWTSVEGLRHVYSVGEVKPEHQGVYKVTAKNKTSTEEATVTLKVTAPLNITQSLTDANVLLGQNATLSITCDAFPPPKVTWFFNDTEIKTSAKQKIEVKQNVFSLTISKADHPDVGVYRVHVDNGIDQTDQTAKLHVGVKPKVEAAKPANDQSCVIGQDTQISWKFSGIEKPQVTWLFNGQPLEANERLQISESEDGTSTFSIKSAQLTDKGVYTAKATNAVGEAEAKTTLNIAGIKPVIANDLEGALQATKGESMTIKLTVSGTPRPDVVWCRGNDDLVPSDRIQVTAPAAEGDDTYTLTILNVQPEDQGDYSAKISNVGGSLKSKKCKVTVAKSPVFVTKPSAQEVKQGETAVFETKIDGYPTPKVTWLLNGKPLTPKDGAQVELNAATGDAKLSIPKVDLQQHAGVVTCKLENPHGSQEETARLDILAAPLITSQLPKQEETVSGKDVTLRVVVRGAPRPEATWYFNDTPVSAENATYDEEKSEYQLTIKQPSVSTADGTYRVVLKNDLGETESTPCVLTVLEPVKVTKIAPAAESVDLKVGESFELSFDVDGKEAPKVQLTKDGKEVKWTSVEGLRHVYSVGEVKPEHQGVYKLTAKNKTSTEEASVTLNVTAPLNITQSLTDANVLLGQNATLSITCDAFPPPKVTWFFNDTEIKTSAKQKIEVKQNVFSLTINKADHPDVGVYRVHVDNGIDQTDQTAKLHVGVKPKVEAAKPANDQSCVIGQDTQISWKFSGIEKPQVTWLFNGQPLETNERLQISESEDGTSTLSIKSAELTDKGVYTAKATNAVGEAEAKTTLNIAGIKPVIANDLEGALQATKGESMTIKLTVSGTPRPDVVWSRGNDDLVPSDRIQVTAPTA</sequence>
<feature type="non-terminal residue" evidence="5">
    <location>
        <position position="1082"/>
    </location>
</feature>
<accession>A0A816EHN9</accession>
<feature type="domain" description="Ig-like" evidence="4">
    <location>
        <begin position="81"/>
        <end position="170"/>
    </location>
</feature>
<dbReference type="FunFam" id="2.60.40.10:FF:000344">
    <property type="entry name" value="Muscle M-line assembly protein unc-89"/>
    <property type="match status" value="1"/>
</dbReference>
<comment type="similarity">
    <text evidence="3">Belongs to the immunoglobulin superfamily. MyBP family.</text>
</comment>
<dbReference type="SMART" id="SM00408">
    <property type="entry name" value="IGc2"/>
    <property type="match status" value="11"/>
</dbReference>
<evidence type="ECO:0000313" key="6">
    <source>
        <dbReference type="Proteomes" id="UP000663828"/>
    </source>
</evidence>
<organism evidence="5 6">
    <name type="scientific">Adineta ricciae</name>
    <name type="common">Rotifer</name>
    <dbReference type="NCBI Taxonomy" id="249248"/>
    <lineage>
        <taxon>Eukaryota</taxon>
        <taxon>Metazoa</taxon>
        <taxon>Spiralia</taxon>
        <taxon>Gnathifera</taxon>
        <taxon>Rotifera</taxon>
        <taxon>Eurotatoria</taxon>
        <taxon>Bdelloidea</taxon>
        <taxon>Adinetida</taxon>
        <taxon>Adinetidae</taxon>
        <taxon>Adineta</taxon>
    </lineage>
</organism>
<dbReference type="PROSITE" id="PS50835">
    <property type="entry name" value="IG_LIKE"/>
    <property type="match status" value="9"/>
</dbReference>
<comment type="caution">
    <text evidence="5">The sequence shown here is derived from an EMBL/GenBank/DDBJ whole genome shotgun (WGS) entry which is preliminary data.</text>
</comment>
<feature type="domain" description="Ig-like" evidence="4">
    <location>
        <begin position="837"/>
        <end position="926"/>
    </location>
</feature>
<keyword evidence="6" id="KW-1185">Reference proteome</keyword>
<dbReference type="InterPro" id="IPR050964">
    <property type="entry name" value="Striated_Muscle_Regulatory"/>
</dbReference>
<dbReference type="PANTHER" id="PTHR13817:SF49">
    <property type="entry name" value="MYOSIN-BINDING PROTEIN H"/>
    <property type="match status" value="1"/>
</dbReference>
<dbReference type="CDD" id="cd00096">
    <property type="entry name" value="Ig"/>
    <property type="match status" value="2"/>
</dbReference>
<feature type="domain" description="Ig-like" evidence="4">
    <location>
        <begin position="1"/>
        <end position="76"/>
    </location>
</feature>
<feature type="non-terminal residue" evidence="5">
    <location>
        <position position="1"/>
    </location>
</feature>
<reference evidence="5" key="1">
    <citation type="submission" date="2021-02" db="EMBL/GenBank/DDBJ databases">
        <authorList>
            <person name="Nowell W R."/>
        </authorList>
    </citation>
    <scope>NUCLEOTIDE SEQUENCE</scope>
</reference>
<keyword evidence="2" id="KW-0393">Immunoglobulin domain</keyword>
<evidence type="ECO:0000259" key="4">
    <source>
        <dbReference type="PROSITE" id="PS50835"/>
    </source>
</evidence>
<dbReference type="InterPro" id="IPR007110">
    <property type="entry name" value="Ig-like_dom"/>
</dbReference>
<name>A0A816EHN9_ADIRI</name>